<dbReference type="Proteomes" id="UP000614058">
    <property type="component" value="Unassembled WGS sequence"/>
</dbReference>
<comment type="caution">
    <text evidence="1">The sequence shown here is derived from an EMBL/GenBank/DDBJ whole genome shotgun (WGS) entry which is preliminary data.</text>
</comment>
<proteinExistence type="predicted"/>
<keyword evidence="2" id="KW-1185">Reference proteome</keyword>
<accession>A0ABS1BUQ8</accession>
<dbReference type="EMBL" id="JAEHNZ010000004">
    <property type="protein sequence ID" value="MBK0397011.1"/>
    <property type="molecule type" value="Genomic_DNA"/>
</dbReference>
<name>A0ABS1BUQ8_9NEIS</name>
<dbReference type="RefSeq" id="WP_200523054.1">
    <property type="nucleotide sequence ID" value="NZ_JAEHNZ010000004.1"/>
</dbReference>
<evidence type="ECO:0000313" key="2">
    <source>
        <dbReference type="Proteomes" id="UP000614058"/>
    </source>
</evidence>
<protein>
    <submittedName>
        <fullName evidence="1">Uncharacterized protein</fullName>
    </submittedName>
</protein>
<reference evidence="1 2" key="1">
    <citation type="journal article" date="2021" name="Pathogens">
        <title>Isolation and Characterization of Kingella bonacorsii sp. nov., A Novel Kingella Species Detected in a Stable Periodontitis Subject.</title>
        <authorList>
            <person name="Antezack A."/>
            <person name="Boxberger M."/>
            <person name="Rolland C."/>
            <person name="Monnet-Corti V."/>
            <person name="La Scola B."/>
        </authorList>
    </citation>
    <scope>NUCLEOTIDE SEQUENCE [LARGE SCALE GENOMIC DNA]</scope>
    <source>
        <strain evidence="1 2">Marseille-Q4569</strain>
    </source>
</reference>
<gene>
    <name evidence="1" type="ORF">JDW22_10600</name>
</gene>
<evidence type="ECO:0000313" key="1">
    <source>
        <dbReference type="EMBL" id="MBK0397011.1"/>
    </source>
</evidence>
<organism evidence="1 2">
    <name type="scientific">Kingella bonacorsii</name>
    <dbReference type="NCBI Taxonomy" id="2796361"/>
    <lineage>
        <taxon>Bacteria</taxon>
        <taxon>Pseudomonadati</taxon>
        <taxon>Pseudomonadota</taxon>
        <taxon>Betaproteobacteria</taxon>
        <taxon>Neisseriales</taxon>
        <taxon>Neisseriaceae</taxon>
        <taxon>Kingella</taxon>
    </lineage>
</organism>
<sequence length="173" mass="20882">MITTSTIEAMIAGEIEFKFYFPELIADISKREIINFNRFRFEKESNGVYEYNHFYEEKDLTLSEYYFFSLGKDNICSYNDFLILIKKMVVEYESISFVSFISNETRYFKLGECDNIFSYLFNLFIFCKSKNSFFNLKRYILNIFENNYEWSDGIFKLSMLNNNNRYKLSVLNL</sequence>